<dbReference type="Proteomes" id="UP000011910">
    <property type="component" value="Unassembled WGS sequence"/>
</dbReference>
<feature type="transmembrane region" description="Helical" evidence="1">
    <location>
        <begin position="69"/>
        <end position="90"/>
    </location>
</feature>
<name>M7N6I2_9BACT</name>
<evidence type="ECO:0000313" key="2">
    <source>
        <dbReference type="EMBL" id="EMR02826.1"/>
    </source>
</evidence>
<accession>M7N6I2</accession>
<proteinExistence type="predicted"/>
<evidence type="ECO:0000256" key="1">
    <source>
        <dbReference type="SAM" id="Phobius"/>
    </source>
</evidence>
<organism evidence="2 3">
    <name type="scientific">Cesiribacter andamanensis AMV16</name>
    <dbReference type="NCBI Taxonomy" id="1279009"/>
    <lineage>
        <taxon>Bacteria</taxon>
        <taxon>Pseudomonadati</taxon>
        <taxon>Bacteroidota</taxon>
        <taxon>Cytophagia</taxon>
        <taxon>Cytophagales</taxon>
        <taxon>Cesiribacteraceae</taxon>
        <taxon>Cesiribacter</taxon>
    </lineage>
</organism>
<keyword evidence="1" id="KW-1133">Transmembrane helix</keyword>
<dbReference type="AlphaFoldDB" id="M7N6I2"/>
<dbReference type="RefSeq" id="WP_009195429.1">
    <property type="nucleotide sequence ID" value="NZ_AODQ01000044.1"/>
</dbReference>
<keyword evidence="3" id="KW-1185">Reference proteome</keyword>
<gene>
    <name evidence="2" type="ORF">ADICEAN_02034</name>
</gene>
<protein>
    <submittedName>
        <fullName evidence="2">Uncharacterized protein</fullName>
    </submittedName>
</protein>
<keyword evidence="1" id="KW-0812">Transmembrane</keyword>
<dbReference type="OrthoDB" id="982417at2"/>
<keyword evidence="1" id="KW-0472">Membrane</keyword>
<dbReference type="EMBL" id="AODQ01000044">
    <property type="protein sequence ID" value="EMR02826.1"/>
    <property type="molecule type" value="Genomic_DNA"/>
</dbReference>
<comment type="caution">
    <text evidence="2">The sequence shown here is derived from an EMBL/GenBank/DDBJ whole genome shotgun (WGS) entry which is preliminary data.</text>
</comment>
<sequence>MGYMGFGMRKEDWSRKPKEAFKKTKDRYGNRRGHVALPAGRPELVSTNFRELARIREAHERRFNRGAAITRLVFGLGMLVLLALLVYAMMNGLNYQ</sequence>
<reference evidence="2 3" key="1">
    <citation type="journal article" date="2013" name="Genome Announc.">
        <title>Draft Genome Sequence of Cesiribacter andamanensis Strain AMV16T, Isolated from a Soil Sample from a Mud Volcano in the Andaman Islands, India.</title>
        <authorList>
            <person name="Shivaji S."/>
            <person name="Ara S."/>
            <person name="Begum Z."/>
            <person name="Srinivas T.N."/>
            <person name="Singh A."/>
            <person name="Kumar Pinnaka A."/>
        </authorList>
    </citation>
    <scope>NUCLEOTIDE SEQUENCE [LARGE SCALE GENOMIC DNA]</scope>
    <source>
        <strain evidence="2 3">AMV16</strain>
    </source>
</reference>
<evidence type="ECO:0000313" key="3">
    <source>
        <dbReference type="Proteomes" id="UP000011910"/>
    </source>
</evidence>